<keyword evidence="2" id="KW-1185">Reference proteome</keyword>
<reference evidence="1" key="1">
    <citation type="submission" date="2020-09" db="EMBL/GenBank/DDBJ databases">
        <title>Bosea spartocytisi sp. nov. a root nodule endophyte of Spartocytisus supranubius in the high mountain ecosystem fo the Teide National Park (Canary Islands, Spain).</title>
        <authorList>
            <person name="Pulido-Suarez L."/>
            <person name="Peix A."/>
            <person name="Igual J.M."/>
            <person name="Socas-Perez N."/>
            <person name="Velazquez E."/>
            <person name="Flores-Felix J.D."/>
            <person name="Leon-Barrios M."/>
        </authorList>
    </citation>
    <scope>NUCLEOTIDE SEQUENCE</scope>
    <source>
        <strain evidence="1">SSUT16</strain>
    </source>
</reference>
<organism evidence="1 2">
    <name type="scientific">Bosea spartocytisi</name>
    <dbReference type="NCBI Taxonomy" id="2773451"/>
    <lineage>
        <taxon>Bacteria</taxon>
        <taxon>Pseudomonadati</taxon>
        <taxon>Pseudomonadota</taxon>
        <taxon>Alphaproteobacteria</taxon>
        <taxon>Hyphomicrobiales</taxon>
        <taxon>Boseaceae</taxon>
        <taxon>Bosea</taxon>
    </lineage>
</organism>
<protein>
    <submittedName>
        <fullName evidence="1">Uncharacterized protein</fullName>
    </submittedName>
</protein>
<dbReference type="RefSeq" id="WP_133563151.1">
    <property type="nucleotide sequence ID" value="NZ_JACXWY010000004.1"/>
</dbReference>
<comment type="caution">
    <text evidence="1">The sequence shown here is derived from an EMBL/GenBank/DDBJ whole genome shotgun (WGS) entry which is preliminary data.</text>
</comment>
<accession>A0A927EAK8</accession>
<sequence length="105" mass="11291">MNDILAFPRSVAPAGPGPARPVSSQVLRFAPRMRAGRSRLVAAWRVSEVDGRLECCWLPEGGEEGARRSRASRRCRVFLPHAGLLARGGTALSIGHAGRYSAEVP</sequence>
<proteinExistence type="predicted"/>
<dbReference type="Proteomes" id="UP000619295">
    <property type="component" value="Unassembled WGS sequence"/>
</dbReference>
<dbReference type="AlphaFoldDB" id="A0A927EAK8"/>
<dbReference type="EMBL" id="JACXWY010000004">
    <property type="protein sequence ID" value="MBD3845851.1"/>
    <property type="molecule type" value="Genomic_DNA"/>
</dbReference>
<evidence type="ECO:0000313" key="1">
    <source>
        <dbReference type="EMBL" id="MBD3845851.1"/>
    </source>
</evidence>
<evidence type="ECO:0000313" key="2">
    <source>
        <dbReference type="Proteomes" id="UP000619295"/>
    </source>
</evidence>
<name>A0A927EAK8_9HYPH</name>
<gene>
    <name evidence="1" type="ORF">IED13_09090</name>
</gene>